<keyword evidence="2" id="KW-1185">Reference proteome</keyword>
<dbReference type="RefSeq" id="WP_220202876.1">
    <property type="nucleotide sequence ID" value="NZ_BNJK01000001.1"/>
</dbReference>
<dbReference type="AlphaFoldDB" id="A0A8J3IEC4"/>
<reference evidence="1" key="1">
    <citation type="submission" date="2020-10" db="EMBL/GenBank/DDBJ databases">
        <title>Taxonomic study of unclassified bacteria belonging to the class Ktedonobacteria.</title>
        <authorList>
            <person name="Yabe S."/>
            <person name="Wang C.M."/>
            <person name="Zheng Y."/>
            <person name="Sakai Y."/>
            <person name="Cavaletti L."/>
            <person name="Monciardini P."/>
            <person name="Donadio S."/>
        </authorList>
    </citation>
    <scope>NUCLEOTIDE SEQUENCE</scope>
    <source>
        <strain evidence="1">ID150040</strain>
    </source>
</reference>
<dbReference type="NCBIfam" id="NF040572">
    <property type="entry name" value="heme_bind_FMP"/>
    <property type="match status" value="1"/>
</dbReference>
<evidence type="ECO:0000313" key="2">
    <source>
        <dbReference type="Proteomes" id="UP000597444"/>
    </source>
</evidence>
<proteinExistence type="predicted"/>
<dbReference type="Proteomes" id="UP000597444">
    <property type="component" value="Unassembled WGS sequence"/>
</dbReference>
<accession>A0A8J3IEC4</accession>
<dbReference type="SUPFAM" id="SSF50814">
    <property type="entry name" value="Lipocalins"/>
    <property type="match status" value="1"/>
</dbReference>
<name>A0A8J3IEC4_9CHLR</name>
<dbReference type="EMBL" id="BNJK01000001">
    <property type="protein sequence ID" value="GHO92013.1"/>
    <property type="molecule type" value="Genomic_DNA"/>
</dbReference>
<dbReference type="Gene3D" id="2.40.128.20">
    <property type="match status" value="1"/>
</dbReference>
<organism evidence="1 2">
    <name type="scientific">Reticulibacter mediterranei</name>
    <dbReference type="NCBI Taxonomy" id="2778369"/>
    <lineage>
        <taxon>Bacteria</taxon>
        <taxon>Bacillati</taxon>
        <taxon>Chloroflexota</taxon>
        <taxon>Ktedonobacteria</taxon>
        <taxon>Ktedonobacterales</taxon>
        <taxon>Reticulibacteraceae</taxon>
        <taxon>Reticulibacter</taxon>
    </lineage>
</organism>
<sequence length="309" mass="33932">MTQVITPPVQLRASAPFATLLAKLGPLAELPGTWMGRGFNLISLPDFQKQHSFRLKLNATQEALTFTSIGAPIPNRGFFQNDIFFVGLHYFQQISDAFTSGGLHVETGMWLHVPETTAPAQKNSIVRLSTIPHGDSLLAQGHATSNRGFSPPFASTDALPFTLDPKTGARVDVTDQQFLAPFDNAQLPSGIPARSQFDPGLVLTEVLRNEFNAGQTMDHAHIIQVDARPVGGINDTPVQPQPEEVGGIVNMPFVRVNANVSSFSARFFIETMQDTDGRQYLQLQYIQTVILEFENLLWPHISVGTLVKQ</sequence>
<evidence type="ECO:0000313" key="1">
    <source>
        <dbReference type="EMBL" id="GHO92013.1"/>
    </source>
</evidence>
<gene>
    <name evidence="1" type="ORF">KSF_020610</name>
</gene>
<protein>
    <submittedName>
        <fullName evidence="1">Uncharacterized protein</fullName>
    </submittedName>
</protein>
<comment type="caution">
    <text evidence="1">The sequence shown here is derived from an EMBL/GenBank/DDBJ whole genome shotgun (WGS) entry which is preliminary data.</text>
</comment>
<dbReference type="InterPro" id="IPR047975">
    <property type="entry name" value="Heme_bind_FMP"/>
</dbReference>
<dbReference type="InterPro" id="IPR012674">
    <property type="entry name" value="Calycin"/>
</dbReference>